<keyword evidence="2" id="KW-1185">Reference proteome</keyword>
<reference evidence="1 2" key="1">
    <citation type="submission" date="2018-07" db="EMBL/GenBank/DDBJ databases">
        <authorList>
            <person name="Amani N.Z."/>
            <person name="Ambroziak M.E."/>
            <person name="Biju A."/>
            <person name="Bushnell W."/>
            <person name="Calia C.N."/>
            <person name="Chen Y.J."/>
            <person name="Hill L.T."/>
            <person name="Karpinska S."/>
            <person name="Martinez K.C."/>
            <person name="Medwid J.R."/>
            <person name="Nguyen C."/>
            <person name="Oliver A."/>
            <person name="Pham J.P."/>
            <person name="Ramsey M.R."/>
            <person name="Ravi S."/>
            <person name="Sardina J.R."/>
            <person name="Senecal S.L."/>
            <person name="Sheen J."/>
            <person name="Shende N.V."/>
            <person name="Shi C.Y."/>
            <person name="Stuart L.C."/>
            <person name="Vu L."/>
            <person name="Wang L.Q."/>
            <person name="West L.J."/>
            <person name="Westgaard A.C."/>
            <person name="Liu R.B."/>
            <person name="Pierce E.C."/>
            <person name="Mohan S."/>
            <person name="Pogliano J."/>
            <person name="Delesalle V.A."/>
            <person name="Garlena R.A."/>
            <person name="Russell D.A."/>
            <person name="Pope W.H."/>
            <person name="Jacobs-Sera D."/>
            <person name="Hatfull G.F."/>
        </authorList>
    </citation>
    <scope>NUCLEOTIDE SEQUENCE [LARGE SCALE GENOMIC DNA]</scope>
</reference>
<gene>
    <name evidence="1" type="primary">58</name>
    <name evidence="1" type="ORF">SEA_HANK144_58</name>
</gene>
<name>A0A385DNZ6_9CAUD</name>
<evidence type="ECO:0000313" key="2">
    <source>
        <dbReference type="Proteomes" id="UP000264086"/>
    </source>
</evidence>
<organism evidence="1 2">
    <name type="scientific">Streptomyces phage Hank144</name>
    <dbReference type="NCBI Taxonomy" id="2301573"/>
    <lineage>
        <taxon>Viruses</taxon>
        <taxon>Duplodnaviria</taxon>
        <taxon>Heunggongvirae</taxon>
        <taxon>Uroviricota</taxon>
        <taxon>Caudoviricetes</taxon>
        <taxon>Arquatrovirinae</taxon>
        <taxon>Janusvirus</taxon>
        <taxon>Janusvirus hank144</taxon>
    </lineage>
</organism>
<evidence type="ECO:0000313" key="1">
    <source>
        <dbReference type="EMBL" id="AXQ61111.1"/>
    </source>
</evidence>
<sequence>MATEDADVQVKQLDPNAPIAVVYGYHQARMFAGLVEPENVIPFRLIHLIKGRRPSTIYRTGLGKSAAAWRMLEELERLAWTTGAEIIHERQLREEEAPTQ</sequence>
<dbReference type="KEGG" id="vg:64471031"/>
<dbReference type="EMBL" id="MH669004">
    <property type="protein sequence ID" value="AXQ61111.1"/>
    <property type="molecule type" value="Genomic_DNA"/>
</dbReference>
<dbReference type="RefSeq" id="YP_010055110.1">
    <property type="nucleotide sequence ID" value="NC_054661.1"/>
</dbReference>
<dbReference type="GeneID" id="64471031"/>
<dbReference type="Proteomes" id="UP000264086">
    <property type="component" value="Segment"/>
</dbReference>
<accession>A0A385DNZ6</accession>
<proteinExistence type="predicted"/>
<protein>
    <submittedName>
        <fullName evidence="1">Uncharacterized protein</fullName>
    </submittedName>
</protein>